<dbReference type="PATRIC" id="fig|1671680.3.peg.3112"/>
<dbReference type="PANTHER" id="PTHR20941:SF8">
    <property type="entry name" value="INACTIVE DIHYDROPTEROATE SYNTHASE 2"/>
    <property type="match status" value="1"/>
</dbReference>
<keyword evidence="6" id="KW-1185">Reference proteome</keyword>
<dbReference type="SUPFAM" id="SSF51717">
    <property type="entry name" value="Dihydropteroate synthetase-like"/>
    <property type="match status" value="1"/>
</dbReference>
<keyword evidence="2 4" id="KW-0808">Transferase</keyword>
<dbReference type="EMBL" id="CP047186">
    <property type="protein sequence ID" value="QHC55338.1"/>
    <property type="molecule type" value="Genomic_DNA"/>
</dbReference>
<comment type="pathway">
    <text evidence="2">Cofactor biosynthesis; tetrahydrofolate biosynthesis; 7,8-dihydrofolate from 2-amino-4-hydroxy-6-hydroxymethyl-7,8-dihydropteridine diphosphate and 4-aminobenzoate: step 1/2.</text>
</comment>
<evidence type="ECO:0000256" key="1">
    <source>
        <dbReference type="ARBA" id="ARBA00009503"/>
    </source>
</evidence>
<keyword evidence="2" id="KW-0289">Folate biosynthesis</keyword>
<dbReference type="OrthoDB" id="9811744at2"/>
<dbReference type="Proteomes" id="UP000465031">
    <property type="component" value="Chromosome"/>
</dbReference>
<feature type="domain" description="Pterin-binding" evidence="3">
    <location>
        <begin position="17"/>
        <end position="268"/>
    </location>
</feature>
<evidence type="ECO:0000313" key="4">
    <source>
        <dbReference type="EMBL" id="KZX20005.1"/>
    </source>
</evidence>
<dbReference type="InterPro" id="IPR045031">
    <property type="entry name" value="DHP_synth-like"/>
</dbReference>
<dbReference type="InterPro" id="IPR006390">
    <property type="entry name" value="DHP_synth_dom"/>
</dbReference>
<dbReference type="AlphaFoldDB" id="A0A166H624"/>
<dbReference type="Gene3D" id="3.20.20.20">
    <property type="entry name" value="Dihydropteroate synthase-like"/>
    <property type="match status" value="1"/>
</dbReference>
<keyword evidence="2" id="KW-0479">Metal-binding</keyword>
<reference evidence="7" key="3">
    <citation type="submission" date="2019-12" db="EMBL/GenBank/DDBJ databases">
        <title>Complete and draft genome sequences of new strains and members of some known species of the genus Rathayibacter isolated from plants.</title>
        <authorList>
            <person name="Tarlachkov S.V."/>
            <person name="Starodumova I.P."/>
            <person name="Dorofeeva L.V."/>
            <person name="Prisyazhnaya N.V."/>
            <person name="Leyn S."/>
            <person name="Zlamal J."/>
            <person name="Elan M."/>
            <person name="Osterman A.L."/>
            <person name="Nadler S."/>
            <person name="Subbotin S.A."/>
            <person name="Evtushenko L.I."/>
        </authorList>
    </citation>
    <scope>NUCLEOTIDE SEQUENCE [LARGE SCALE GENOMIC DNA]</scope>
    <source>
        <strain evidence="7">VKM Ac-2761</strain>
    </source>
</reference>
<dbReference type="PROSITE" id="PS00792">
    <property type="entry name" value="DHPS_1"/>
    <property type="match status" value="1"/>
</dbReference>
<comment type="similarity">
    <text evidence="1 2">Belongs to the DHPS family.</text>
</comment>
<dbReference type="NCBIfam" id="TIGR01496">
    <property type="entry name" value="DHPS"/>
    <property type="match status" value="1"/>
</dbReference>
<protein>
    <recommendedName>
        <fullName evidence="2">Dihydropteroate synthase</fullName>
        <shortName evidence="2">DHPS</shortName>
        <ecNumber evidence="2">2.5.1.15</ecNumber>
    </recommendedName>
    <alternativeName>
        <fullName evidence="2">Dihydropteroate pyrophosphorylase</fullName>
    </alternativeName>
</protein>
<dbReference type="Pfam" id="PF00809">
    <property type="entry name" value="Pterin_bind"/>
    <property type="match status" value="1"/>
</dbReference>
<evidence type="ECO:0000313" key="6">
    <source>
        <dbReference type="Proteomes" id="UP000076717"/>
    </source>
</evidence>
<proteinExistence type="inferred from homology"/>
<name>A0A166H624_9MICO</name>
<dbReference type="KEGG" id="rte:GSU10_06630"/>
<dbReference type="RefSeq" id="WP_068213017.1">
    <property type="nucleotide sequence ID" value="NZ_CP047186.1"/>
</dbReference>
<gene>
    <name evidence="4" type="primary">folP</name>
    <name evidence="4" type="ORF">ACH61_02898</name>
    <name evidence="5" type="ORF">GSU10_06630</name>
</gene>
<sequence length="290" mass="30893">MTTRQIGGREFDFERQVAVMAVVNRTPDSFYDKGATFVLESAVAAAVRAADQGADWVDIGGVPFGRGPAVSLQEELDRVVPVVAGIAERSDVVISVDTTRAEVARASIAEGASVVNDTSGLQDPGMLDVVASSSAQLVITHSMGAPRSEPIRPEYDDVVATVVEYLRGRVERALAAGVPAERIVVDPGHDLNKNTLHTLELTRRLGEVAALGYPVLAAVSNKDFVGETLDRPQGQRLEGSLAAAVICILNGARIVRMHDVREAVDAVRLTEAVLGWRAPPHLRHNVEPAA</sequence>
<dbReference type="GO" id="GO:0046872">
    <property type="term" value="F:metal ion binding"/>
    <property type="evidence" value="ECO:0007669"/>
    <property type="project" value="UniProtKB-KW"/>
</dbReference>
<comment type="cofactor">
    <cofactor evidence="2">
        <name>Mg(2+)</name>
        <dbReference type="ChEBI" id="CHEBI:18420"/>
    </cofactor>
</comment>
<evidence type="ECO:0000256" key="2">
    <source>
        <dbReference type="RuleBase" id="RU361205"/>
    </source>
</evidence>
<dbReference type="GO" id="GO:0004156">
    <property type="term" value="F:dihydropteroate synthase activity"/>
    <property type="evidence" value="ECO:0007669"/>
    <property type="project" value="UniProtKB-EC"/>
</dbReference>
<evidence type="ECO:0000259" key="3">
    <source>
        <dbReference type="PROSITE" id="PS50972"/>
    </source>
</evidence>
<dbReference type="GO" id="GO:0005829">
    <property type="term" value="C:cytosol"/>
    <property type="evidence" value="ECO:0007669"/>
    <property type="project" value="TreeGrafter"/>
</dbReference>
<dbReference type="PROSITE" id="PS50972">
    <property type="entry name" value="PTERIN_BINDING"/>
    <property type="match status" value="1"/>
</dbReference>
<dbReference type="EMBL" id="LIIN01000155">
    <property type="protein sequence ID" value="KZX20005.1"/>
    <property type="molecule type" value="Genomic_DNA"/>
</dbReference>
<reference evidence="5" key="2">
    <citation type="submission" date="2019-12" db="EMBL/GenBank/DDBJ databases">
        <title>Complete and Draft Genome Sequences of New Strains and Members of Some Known Species of the Genus Rathayibacter isolated from Plants.</title>
        <authorList>
            <person name="Tarlachkov S.V."/>
            <person name="Starodumova I.P."/>
            <person name="Dorofeeva L.V."/>
            <person name="Prisyazhnaya N.V."/>
            <person name="Leyn S.A."/>
            <person name="Zlamal J.E."/>
            <person name="Elane M.L."/>
            <person name="Osterman A.L."/>
            <person name="Nadler S.A."/>
            <person name="Subbotin S.A."/>
            <person name="Evtushenko L.I."/>
        </authorList>
    </citation>
    <scope>NUCLEOTIDE SEQUENCE</scope>
    <source>
        <strain evidence="5">VKM Ac-2761</strain>
    </source>
</reference>
<keyword evidence="2" id="KW-0460">Magnesium</keyword>
<accession>A0A166H624</accession>
<dbReference type="CDD" id="cd00739">
    <property type="entry name" value="DHPS"/>
    <property type="match status" value="1"/>
</dbReference>
<dbReference type="EC" id="2.5.1.15" evidence="2"/>
<organism evidence="4 6">
    <name type="scientific">Rathayibacter tanaceti</name>
    <dbReference type="NCBI Taxonomy" id="1671680"/>
    <lineage>
        <taxon>Bacteria</taxon>
        <taxon>Bacillati</taxon>
        <taxon>Actinomycetota</taxon>
        <taxon>Actinomycetes</taxon>
        <taxon>Micrococcales</taxon>
        <taxon>Microbacteriaceae</taxon>
        <taxon>Rathayibacter</taxon>
    </lineage>
</organism>
<evidence type="ECO:0000313" key="7">
    <source>
        <dbReference type="Proteomes" id="UP000465031"/>
    </source>
</evidence>
<dbReference type="Proteomes" id="UP000076717">
    <property type="component" value="Unassembled WGS sequence"/>
</dbReference>
<dbReference type="UniPathway" id="UPA00077">
    <property type="reaction ID" value="UER00156"/>
</dbReference>
<reference evidence="4 6" key="1">
    <citation type="submission" date="2015-08" db="EMBL/GenBank/DDBJ databases">
        <title>Draft Genome Sequence of Rathayibacter sp. Strain VKM Ac-2596 Isolated from Leaf Gall Induced by Plant-Parasitic Nematodes.</title>
        <authorList>
            <person name="Vasilenko O.V."/>
            <person name="Starodumova I.P."/>
            <person name="Tarlachkov S.V."/>
            <person name="Dorofeeva L.V."/>
            <person name="Evtushenko L.I."/>
        </authorList>
    </citation>
    <scope>NUCLEOTIDE SEQUENCE [LARGE SCALE GENOMIC DNA]</scope>
    <source>
        <strain evidence="4 6">VKM Ac-2596</strain>
    </source>
</reference>
<evidence type="ECO:0000313" key="5">
    <source>
        <dbReference type="EMBL" id="QHC55338.1"/>
    </source>
</evidence>
<dbReference type="InterPro" id="IPR000489">
    <property type="entry name" value="Pterin-binding_dom"/>
</dbReference>
<comment type="function">
    <text evidence="2">Catalyzes the condensation of para-aminobenzoate (pABA) with 6-hydroxymethyl-7,8-dihydropterin diphosphate (DHPt-PP) to form 7,8-dihydropteroate (H2Pte), the immediate precursor of folate derivatives.</text>
</comment>
<dbReference type="GO" id="GO:0046654">
    <property type="term" value="P:tetrahydrofolate biosynthetic process"/>
    <property type="evidence" value="ECO:0007669"/>
    <property type="project" value="UniProtKB-UniPathway"/>
</dbReference>
<dbReference type="InterPro" id="IPR011005">
    <property type="entry name" value="Dihydropteroate_synth-like_sf"/>
</dbReference>
<dbReference type="PANTHER" id="PTHR20941">
    <property type="entry name" value="FOLATE SYNTHESIS PROTEINS"/>
    <property type="match status" value="1"/>
</dbReference>
<dbReference type="GO" id="GO:0046656">
    <property type="term" value="P:folic acid biosynthetic process"/>
    <property type="evidence" value="ECO:0007669"/>
    <property type="project" value="UniProtKB-KW"/>
</dbReference>